<name>A0A0C4EFU9_MAGP6</name>
<dbReference type="EMBL" id="ADBL01002898">
    <property type="status" value="NOT_ANNOTATED_CDS"/>
    <property type="molecule type" value="Genomic_DNA"/>
</dbReference>
<sequence length="75" mass="8207">MWWRSGVAVAVEIQTRGGVGPGLGKSTPSAFAKVALFFWCKMVQDASRAPDPSRWMTWGWRTGAFHVSQALVAPD</sequence>
<keyword evidence="3" id="KW-1185">Reference proteome</keyword>
<proteinExistence type="predicted"/>
<dbReference type="AlphaFoldDB" id="A0A0C4EFU9"/>
<organism evidence="2 3">
    <name type="scientific">Magnaporthiopsis poae (strain ATCC 64411 / 73-15)</name>
    <name type="common">Kentucky bluegrass fungus</name>
    <name type="synonym">Magnaporthe poae</name>
    <dbReference type="NCBI Taxonomy" id="644358"/>
    <lineage>
        <taxon>Eukaryota</taxon>
        <taxon>Fungi</taxon>
        <taxon>Dikarya</taxon>
        <taxon>Ascomycota</taxon>
        <taxon>Pezizomycotina</taxon>
        <taxon>Sordariomycetes</taxon>
        <taxon>Sordariomycetidae</taxon>
        <taxon>Magnaporthales</taxon>
        <taxon>Magnaporthaceae</taxon>
        <taxon>Magnaporthiopsis</taxon>
    </lineage>
</organism>
<gene>
    <name evidence="1" type="ORF">MAPG_11657</name>
</gene>
<reference evidence="2" key="5">
    <citation type="submission" date="2015-06" db="UniProtKB">
        <authorList>
            <consortium name="EnsemblFungi"/>
        </authorList>
    </citation>
    <scope>IDENTIFICATION</scope>
    <source>
        <strain evidence="2">ATCC 64411</strain>
    </source>
</reference>
<evidence type="ECO:0000313" key="1">
    <source>
        <dbReference type="EMBL" id="KLU92755.1"/>
    </source>
</evidence>
<reference evidence="1" key="3">
    <citation type="submission" date="2011-03" db="EMBL/GenBank/DDBJ databases">
        <title>Annotation of Magnaporthe poae ATCC 64411.</title>
        <authorList>
            <person name="Ma L.-J."/>
            <person name="Dead R."/>
            <person name="Young S.K."/>
            <person name="Zeng Q."/>
            <person name="Gargeya S."/>
            <person name="Fitzgerald M."/>
            <person name="Haas B."/>
            <person name="Abouelleil A."/>
            <person name="Alvarado L."/>
            <person name="Arachchi H.M."/>
            <person name="Berlin A."/>
            <person name="Brown A."/>
            <person name="Chapman S.B."/>
            <person name="Chen Z."/>
            <person name="Dunbar C."/>
            <person name="Freedman E."/>
            <person name="Gearin G."/>
            <person name="Gellesch M."/>
            <person name="Goldberg J."/>
            <person name="Griggs A."/>
            <person name="Gujja S."/>
            <person name="Heiman D."/>
            <person name="Howarth C."/>
            <person name="Larson L."/>
            <person name="Lui A."/>
            <person name="MacDonald P.J.P."/>
            <person name="Mehta T."/>
            <person name="Montmayeur A."/>
            <person name="Murphy C."/>
            <person name="Neiman D."/>
            <person name="Pearson M."/>
            <person name="Priest M."/>
            <person name="Roberts A."/>
            <person name="Saif S."/>
            <person name="Shea T."/>
            <person name="Shenoy N."/>
            <person name="Sisk P."/>
            <person name="Stolte C."/>
            <person name="Sykes S."/>
            <person name="Yandava C."/>
            <person name="Wortman J."/>
            <person name="Nusbaum C."/>
            <person name="Birren B."/>
        </authorList>
    </citation>
    <scope>NUCLEOTIDE SEQUENCE</scope>
    <source>
        <strain evidence="1">ATCC 64411</strain>
    </source>
</reference>
<reference evidence="3" key="2">
    <citation type="submission" date="2010-05" db="EMBL/GenBank/DDBJ databases">
        <title>The genome sequence of Magnaporthe poae strain ATCC 64411.</title>
        <authorList>
            <person name="Ma L.-J."/>
            <person name="Dead R."/>
            <person name="Young S."/>
            <person name="Zeng Q."/>
            <person name="Koehrsen M."/>
            <person name="Alvarado L."/>
            <person name="Berlin A."/>
            <person name="Chapman S.B."/>
            <person name="Chen Z."/>
            <person name="Freedman E."/>
            <person name="Gellesch M."/>
            <person name="Goldberg J."/>
            <person name="Griggs A."/>
            <person name="Gujja S."/>
            <person name="Heilman E.R."/>
            <person name="Heiman D."/>
            <person name="Hepburn T."/>
            <person name="Howarth C."/>
            <person name="Jen D."/>
            <person name="Larson L."/>
            <person name="Mehta T."/>
            <person name="Neiman D."/>
            <person name="Pearson M."/>
            <person name="Roberts A."/>
            <person name="Saif S."/>
            <person name="Shea T."/>
            <person name="Shenoy N."/>
            <person name="Sisk P."/>
            <person name="Stolte C."/>
            <person name="Sykes S."/>
            <person name="Walk T."/>
            <person name="White J."/>
            <person name="Yandava C."/>
            <person name="Haas B."/>
            <person name="Nusbaum C."/>
            <person name="Birren B."/>
        </authorList>
    </citation>
    <scope>NUCLEOTIDE SEQUENCE [LARGE SCALE GENOMIC DNA]</scope>
    <source>
        <strain evidence="3">ATCC 64411 / 73-15</strain>
    </source>
</reference>
<accession>A0A0C4EFU9</accession>
<reference evidence="1" key="1">
    <citation type="submission" date="2010-05" db="EMBL/GenBank/DDBJ databases">
        <title>The Genome Sequence of Magnaporthe poae strain ATCC 64411.</title>
        <authorList>
            <consortium name="The Broad Institute Genome Sequencing Platform"/>
            <consortium name="Broad Institute Genome Sequencing Center for Infectious Disease"/>
            <person name="Ma L.-J."/>
            <person name="Dead R."/>
            <person name="Young S."/>
            <person name="Zeng Q."/>
            <person name="Koehrsen M."/>
            <person name="Alvarado L."/>
            <person name="Berlin A."/>
            <person name="Chapman S.B."/>
            <person name="Chen Z."/>
            <person name="Freedman E."/>
            <person name="Gellesch M."/>
            <person name="Goldberg J."/>
            <person name="Griggs A."/>
            <person name="Gujja S."/>
            <person name="Heilman E.R."/>
            <person name="Heiman D."/>
            <person name="Hepburn T."/>
            <person name="Howarth C."/>
            <person name="Jen D."/>
            <person name="Larson L."/>
            <person name="Mehta T."/>
            <person name="Neiman D."/>
            <person name="Pearson M."/>
            <person name="Roberts A."/>
            <person name="Saif S."/>
            <person name="Shea T."/>
            <person name="Shenoy N."/>
            <person name="Sisk P."/>
            <person name="Stolte C."/>
            <person name="Sykes S."/>
            <person name="Walk T."/>
            <person name="White J."/>
            <person name="Yandava C."/>
            <person name="Haas B."/>
            <person name="Nusbaum C."/>
            <person name="Birren B."/>
        </authorList>
    </citation>
    <scope>NUCLEOTIDE SEQUENCE</scope>
    <source>
        <strain evidence="1">ATCC 64411</strain>
    </source>
</reference>
<dbReference type="EnsemblFungi" id="MAPG_11657T0">
    <property type="protein sequence ID" value="MAPG_11657T0"/>
    <property type="gene ID" value="MAPG_11657"/>
</dbReference>
<dbReference type="VEuPathDB" id="FungiDB:MAPG_11657"/>
<protein>
    <submittedName>
        <fullName evidence="1 2">Uncharacterized protein</fullName>
    </submittedName>
</protein>
<reference evidence="2" key="4">
    <citation type="journal article" date="2015" name="G3 (Bethesda)">
        <title>Genome sequences of three phytopathogenic species of the Magnaporthaceae family of fungi.</title>
        <authorList>
            <person name="Okagaki L.H."/>
            <person name="Nunes C.C."/>
            <person name="Sailsbery J."/>
            <person name="Clay B."/>
            <person name="Brown D."/>
            <person name="John T."/>
            <person name="Oh Y."/>
            <person name="Young N."/>
            <person name="Fitzgerald M."/>
            <person name="Haas B.J."/>
            <person name="Zeng Q."/>
            <person name="Young S."/>
            <person name="Adiconis X."/>
            <person name="Fan L."/>
            <person name="Levin J.Z."/>
            <person name="Mitchell T.K."/>
            <person name="Okubara P.A."/>
            <person name="Farman M.L."/>
            <person name="Kohn L.M."/>
            <person name="Birren B."/>
            <person name="Ma L.-J."/>
            <person name="Dean R.A."/>
        </authorList>
    </citation>
    <scope>NUCLEOTIDE SEQUENCE</scope>
    <source>
        <strain evidence="2">ATCC 64411 / 73-15</strain>
    </source>
</reference>
<evidence type="ECO:0000313" key="3">
    <source>
        <dbReference type="Proteomes" id="UP000011715"/>
    </source>
</evidence>
<dbReference type="EMBL" id="GL876986">
    <property type="protein sequence ID" value="KLU92755.1"/>
    <property type="molecule type" value="Genomic_DNA"/>
</dbReference>
<dbReference type="Proteomes" id="UP000011715">
    <property type="component" value="Unassembled WGS sequence"/>
</dbReference>
<evidence type="ECO:0000313" key="2">
    <source>
        <dbReference type="EnsemblFungi" id="MAPG_11657T0"/>
    </source>
</evidence>